<proteinExistence type="predicted"/>
<evidence type="ECO:0000313" key="5">
    <source>
        <dbReference type="EMBL" id="WHM21758.1"/>
    </source>
</evidence>
<evidence type="ECO:0000313" key="7">
    <source>
        <dbReference type="Proteomes" id="UP000076442"/>
    </source>
</evidence>
<dbReference type="Proteomes" id="UP000076442">
    <property type="component" value="Unassembled WGS sequence"/>
</dbReference>
<dbReference type="EMBL" id="LJZV01000012">
    <property type="protein sequence ID" value="KZD91400.1"/>
    <property type="molecule type" value="Genomic_DNA"/>
</dbReference>
<dbReference type="Proteomes" id="UP001229422">
    <property type="component" value="Chromosome"/>
</dbReference>
<dbReference type="Proteomes" id="UP000665181">
    <property type="component" value="Unassembled WGS sequence"/>
</dbReference>
<dbReference type="AlphaFoldDB" id="A0A0C3GK49"/>
<protein>
    <submittedName>
        <fullName evidence="3">YfaA</fullName>
    </submittedName>
    <submittedName>
        <fullName evidence="4">YpmS family protein</fullName>
    </submittedName>
</protein>
<evidence type="ECO:0000313" key="3">
    <source>
        <dbReference type="EMBL" id="KZD91400.1"/>
    </source>
</evidence>
<evidence type="ECO:0000313" key="2">
    <source>
        <dbReference type="EMBL" id="KIU11295.1"/>
    </source>
</evidence>
<dbReference type="EMBL" id="JAGFPW010000006">
    <property type="protein sequence ID" value="MBO3794514.1"/>
    <property type="molecule type" value="Genomic_DNA"/>
</dbReference>
<dbReference type="Pfam" id="PF09911">
    <property type="entry name" value="DUF2140"/>
    <property type="match status" value="1"/>
</dbReference>
<dbReference type="EMBL" id="JXBC01000003">
    <property type="protein sequence ID" value="KIU11295.1"/>
    <property type="molecule type" value="Genomic_DNA"/>
</dbReference>
<gene>
    <name evidence="5" type="primary">ypmS</name>
    <name evidence="3" type="ORF">B4122_2042</name>
    <name evidence="4" type="ORF">J5227_09355</name>
    <name evidence="5" type="ORF">QL281_01235</name>
    <name evidence="2" type="ORF">SC09_Contig24orf00225</name>
</gene>
<reference evidence="2 6" key="1">
    <citation type="submission" date="2014-12" db="EMBL/GenBank/DDBJ databases">
        <title>Comparative genome analysis of Bacillus coagulans HM-08, Clostridium butyricum HM-68, Bacillus subtilis HM-66 and Bacillus licheniformis BL-09.</title>
        <authorList>
            <person name="Zhang H."/>
        </authorList>
    </citation>
    <scope>NUCLEOTIDE SEQUENCE [LARGE SCALE GENOMIC DNA]</scope>
    <source>
        <strain evidence="2 6">HM-66</strain>
    </source>
</reference>
<keyword evidence="1" id="KW-1133">Transmembrane helix</keyword>
<dbReference type="STRING" id="483913.AN935_10560"/>
<name>A0A0C3GK49_BACIU</name>
<dbReference type="RefSeq" id="WP_015251867.1">
    <property type="nucleotide sequence ID" value="NZ_AP028964.1"/>
</dbReference>
<reference evidence="5" key="4">
    <citation type="submission" date="2023-05" db="EMBL/GenBank/DDBJ databases">
        <title>Complete genome sequence of Bacillus subtilis SRCM117797 isolated from Soybean paste.</title>
        <authorList>
            <person name="Abraha H.B."/>
            <person name="Kim K.-P."/>
            <person name="Ryu M.-S."/>
            <person name="Jeong D.-Y."/>
        </authorList>
    </citation>
    <scope>NUCLEOTIDE SEQUENCE</scope>
    <source>
        <strain evidence="5">SRCM117797</strain>
    </source>
</reference>
<dbReference type="InterPro" id="IPR018672">
    <property type="entry name" value="DUF2140"/>
</dbReference>
<feature type="transmembrane region" description="Helical" evidence="1">
    <location>
        <begin position="7"/>
        <end position="28"/>
    </location>
</feature>
<evidence type="ECO:0000313" key="4">
    <source>
        <dbReference type="EMBL" id="MBO3794514.1"/>
    </source>
</evidence>
<dbReference type="EMBL" id="CP125292">
    <property type="protein sequence ID" value="WHM21758.1"/>
    <property type="molecule type" value="Genomic_DNA"/>
</dbReference>
<keyword evidence="1" id="KW-0472">Membrane</keyword>
<reference evidence="3 7" key="2">
    <citation type="submission" date="2015-09" db="EMBL/GenBank/DDBJ databases">
        <title>Spore heat resistance.</title>
        <authorList>
            <person name="Boekhorst J."/>
            <person name="Berendsen E.M."/>
            <person name="Wells-Bennik M.H."/>
            <person name="Kuipers O.P."/>
        </authorList>
    </citation>
    <scope>NUCLEOTIDE SEQUENCE [LARGE SCALE GENOMIC DNA]</scope>
    <source>
        <strain evidence="3 7">B4122</strain>
    </source>
</reference>
<reference evidence="4" key="3">
    <citation type="submission" date="2021-03" db="EMBL/GenBank/DDBJ databases">
        <title>Isolation of Bacillus subtilis from fermented food sample.</title>
        <authorList>
            <person name="Lakshmanan V."/>
            <person name="Athira K."/>
            <person name="Rajagopal K."/>
        </authorList>
    </citation>
    <scope>NUCLEOTIDE SEQUENCE</scope>
    <source>
        <strain evidence="4">S1</strain>
    </source>
</reference>
<organism evidence="2 6">
    <name type="scientific">Bacillus subtilis</name>
    <dbReference type="NCBI Taxonomy" id="1423"/>
    <lineage>
        <taxon>Bacteria</taxon>
        <taxon>Bacillati</taxon>
        <taxon>Bacillota</taxon>
        <taxon>Bacilli</taxon>
        <taxon>Bacillales</taxon>
        <taxon>Bacillaceae</taxon>
        <taxon>Bacillus</taxon>
    </lineage>
</organism>
<keyword evidence="1" id="KW-0812">Transmembrane</keyword>
<sequence length="187" mass="21104">MNKWKRLFFILLAINFILAAGFVALVLLPGEQAQVKDSSESEYGFQVTSTKESLAAFVNSYLNDKASNKLDYKVEIDDDVHVAGKIKAFSTSIDAFIAFEPTVKKNGDVELNVTKFSLGKLSIPISFVLNYMDSFYELPSFVHVHPGDKSIEVRLSEMPLTNGMYVKADKINLEKDEIEFSYYHPKQ</sequence>
<evidence type="ECO:0000313" key="6">
    <source>
        <dbReference type="Proteomes" id="UP000032247"/>
    </source>
</evidence>
<accession>A0A0C3GK49</accession>
<evidence type="ECO:0000256" key="1">
    <source>
        <dbReference type="SAM" id="Phobius"/>
    </source>
</evidence>
<dbReference type="PATRIC" id="fig|1423.173.peg.1944"/>
<dbReference type="Proteomes" id="UP000032247">
    <property type="component" value="Unassembled WGS sequence"/>
</dbReference>